<gene>
    <name evidence="3" type="primary">LOC102808331</name>
</gene>
<feature type="compositionally biased region" description="Basic and acidic residues" evidence="1">
    <location>
        <begin position="569"/>
        <end position="579"/>
    </location>
</feature>
<dbReference type="Proteomes" id="UP000694865">
    <property type="component" value="Unplaced"/>
</dbReference>
<feature type="region of interest" description="Disordered" evidence="1">
    <location>
        <begin position="687"/>
        <end position="850"/>
    </location>
</feature>
<feature type="compositionally biased region" description="Basic and acidic residues" evidence="1">
    <location>
        <begin position="440"/>
        <end position="506"/>
    </location>
</feature>
<feature type="compositionally biased region" description="Basic and acidic residues" evidence="1">
    <location>
        <begin position="773"/>
        <end position="829"/>
    </location>
</feature>
<sequence>MPDKSSVQDKPSVTPRIGSGDGSPTYRRKTKNSFQKELENSLKDRKKRGLSAGFSDLDISDDSDDGIGSEDELLAQFNQTSKERKDRPGSAKYRGGPLMQTMKQPQKEWQPPSFGAKDTKDEKDTKYKKPDEAVSTKKVSPKPSPRSLRKEDSTPTPSPRSQRRIDDEKPKTKTRLPSPDQKRSPRSFSSETRGQRSFSPNEKSPRLFTSEEKRDQRSFSPGEKKGQRSFSPDEKKSQRSFSPDEKKSQSSFLLDEKPRERSLSPDEKRGNKSTSPADKSRSTGILDLLGDGSRSSPVPKPRSRGTPQQSPRTKTDTPLESGKQAATKDLFGKKKSSPELRRKTAGDMNTHGRTSPLRREGSPGRQEDEPTIIKPKRGLQSDSSWSPPSRRKERLPSTSGDESEDEEVRSISRKAKEKDYKEKKKTKGSTLFGLSSDEDTFGRRERSHDRRSPDRRSPDRSYDRSPDRLHDRRSPDKSHDRRSPDRSHDRRSPDRSHDRRSPDRRSPISKTEMRSQSNRSPSPTTLRFKDELEEVGSKRPPSGRKQKSVDINNSTRRMRYITTDSDEEKEFRNAREKPSPARSRTPRRVIEPKIRTRPLSASGRLSQSLSARSSISDLSARSECFEDSTSIRNAIYEDWYYTKMKQTKENLKKKKQAEEEENKKKQLEKKDKEIEAELSYRCWKEKKDEQLKKQARKEAKKKEMEREKQIEEKSDKKSISEKTYVSWKSTKDEDLKEKQRKKKREEEKKRIKLQEEQNEKQKLSKSCFKKWNSNKEVELQKKEEEKKQQEKENKRKAQQEKKKKEEESLKAYDKWQQQKEKQQEIEKNTIRTPVATVPFKPSGRTVPFGK</sequence>
<proteinExistence type="predicted"/>
<dbReference type="PANTHER" id="PTHR14739">
    <property type="entry name" value="MICROTUBULE-ASSOCIATED PROTEIN 9"/>
    <property type="match status" value="1"/>
</dbReference>
<dbReference type="InterPro" id="IPR026106">
    <property type="entry name" value="MAP9"/>
</dbReference>
<feature type="compositionally biased region" description="Basic and acidic residues" evidence="1">
    <location>
        <begin position="117"/>
        <end position="135"/>
    </location>
</feature>
<feature type="compositionally biased region" description="Basic and acidic residues" evidence="1">
    <location>
        <begin position="661"/>
        <end position="670"/>
    </location>
</feature>
<dbReference type="GeneID" id="102808331"/>
<feature type="compositionally biased region" description="Basic and acidic residues" evidence="1">
    <location>
        <begin position="408"/>
        <end position="422"/>
    </location>
</feature>
<feature type="compositionally biased region" description="Low complexity" evidence="1">
    <location>
        <begin position="599"/>
        <end position="622"/>
    </location>
</feature>
<feature type="compositionally biased region" description="Basic and acidic residues" evidence="1">
    <location>
        <begin position="687"/>
        <end position="720"/>
    </location>
</feature>
<evidence type="ECO:0000313" key="2">
    <source>
        <dbReference type="Proteomes" id="UP000694865"/>
    </source>
</evidence>
<feature type="compositionally biased region" description="Polar residues" evidence="1">
    <location>
        <begin position="305"/>
        <end position="318"/>
    </location>
</feature>
<evidence type="ECO:0000256" key="1">
    <source>
        <dbReference type="SAM" id="MobiDB-lite"/>
    </source>
</evidence>
<accession>A0ABM0M1D9</accession>
<reference evidence="3" key="1">
    <citation type="submission" date="2025-08" db="UniProtKB">
        <authorList>
            <consortium name="RefSeq"/>
        </authorList>
    </citation>
    <scope>IDENTIFICATION</scope>
    <source>
        <tissue evidence="3">Testes</tissue>
    </source>
</reference>
<dbReference type="PANTHER" id="PTHR14739:SF9">
    <property type="entry name" value="MICROTUBULE-ASSOCIATED PROTEIN 9"/>
    <property type="match status" value="1"/>
</dbReference>
<feature type="compositionally biased region" description="Acidic residues" evidence="1">
    <location>
        <begin position="58"/>
        <end position="73"/>
    </location>
</feature>
<name>A0ABM0M1D9_SACKO</name>
<evidence type="ECO:0000313" key="3">
    <source>
        <dbReference type="RefSeq" id="XP_006813830.1"/>
    </source>
</evidence>
<feature type="compositionally biased region" description="Polar residues" evidence="1">
    <location>
        <begin position="186"/>
        <end position="202"/>
    </location>
</feature>
<protein>
    <submittedName>
        <fullName evidence="3">Serine/arginine repetitive matrix protein 2-like</fullName>
    </submittedName>
</protein>
<feature type="compositionally biased region" description="Basic and acidic residues" evidence="1">
    <location>
        <begin position="34"/>
        <end position="43"/>
    </location>
</feature>
<feature type="region of interest" description="Disordered" evidence="1">
    <location>
        <begin position="1"/>
        <end position="623"/>
    </location>
</feature>
<feature type="region of interest" description="Disordered" evidence="1">
    <location>
        <begin position="648"/>
        <end position="670"/>
    </location>
</feature>
<organism evidence="2 3">
    <name type="scientific">Saccoglossus kowalevskii</name>
    <name type="common">Acorn worm</name>
    <dbReference type="NCBI Taxonomy" id="10224"/>
    <lineage>
        <taxon>Eukaryota</taxon>
        <taxon>Metazoa</taxon>
        <taxon>Hemichordata</taxon>
        <taxon>Enteropneusta</taxon>
        <taxon>Harrimaniidae</taxon>
        <taxon>Saccoglossus</taxon>
    </lineage>
</organism>
<feature type="compositionally biased region" description="Basic and acidic residues" evidence="1">
    <location>
        <begin position="330"/>
        <end position="345"/>
    </location>
</feature>
<feature type="compositionally biased region" description="Basic and acidic residues" evidence="1">
    <location>
        <begin position="357"/>
        <end position="368"/>
    </location>
</feature>
<feature type="compositionally biased region" description="Basic and acidic residues" evidence="1">
    <location>
        <begin position="744"/>
        <end position="762"/>
    </location>
</feature>
<feature type="compositionally biased region" description="Basic and acidic residues" evidence="1">
    <location>
        <begin position="203"/>
        <end position="270"/>
    </location>
</feature>
<dbReference type="RefSeq" id="XP_006813830.1">
    <property type="nucleotide sequence ID" value="XM_006813767.1"/>
</dbReference>
<keyword evidence="2" id="KW-1185">Reference proteome</keyword>
<feature type="compositionally biased region" description="Polar residues" evidence="1">
    <location>
        <begin position="514"/>
        <end position="525"/>
    </location>
</feature>